<evidence type="ECO:0000313" key="13">
    <source>
        <dbReference type="Proteomes" id="UP000044136"/>
    </source>
</evidence>
<keyword evidence="6 9" id="KW-0227">DNA damage</keyword>
<evidence type="ECO:0000256" key="8">
    <source>
        <dbReference type="ARBA" id="ARBA00049348"/>
    </source>
</evidence>
<feature type="domain" description="Methylguanine DNA methyltransferase ribonuclease-like" evidence="11">
    <location>
        <begin position="24"/>
        <end position="68"/>
    </location>
</feature>
<comment type="catalytic activity">
    <reaction evidence="1 9">
        <text>a 4-O-methyl-thymidine in DNA + L-cysteinyl-[protein] = a thymidine in DNA + S-methyl-L-cysteinyl-[protein]</text>
        <dbReference type="Rhea" id="RHEA:53428"/>
        <dbReference type="Rhea" id="RHEA-COMP:10131"/>
        <dbReference type="Rhea" id="RHEA-COMP:10132"/>
        <dbReference type="Rhea" id="RHEA-COMP:13555"/>
        <dbReference type="Rhea" id="RHEA-COMP:13556"/>
        <dbReference type="ChEBI" id="CHEBI:29950"/>
        <dbReference type="ChEBI" id="CHEBI:82612"/>
        <dbReference type="ChEBI" id="CHEBI:137386"/>
        <dbReference type="ChEBI" id="CHEBI:137387"/>
        <dbReference type="EC" id="2.1.1.63"/>
    </reaction>
</comment>
<dbReference type="Pfam" id="PF02870">
    <property type="entry name" value="Methyltransf_1N"/>
    <property type="match status" value="1"/>
</dbReference>
<dbReference type="AlphaFoldDB" id="A0A078M6A2"/>
<keyword evidence="4 9" id="KW-0489">Methyltransferase</keyword>
<dbReference type="GO" id="GO:0006307">
    <property type="term" value="P:DNA alkylation repair"/>
    <property type="evidence" value="ECO:0007669"/>
    <property type="project" value="UniProtKB-UniRule"/>
</dbReference>
<feature type="active site" description="Nucleophile; methyl group acceptor" evidence="9">
    <location>
        <position position="126"/>
    </location>
</feature>
<dbReference type="SUPFAM" id="SSF53155">
    <property type="entry name" value="Methylated DNA-protein cysteine methyltransferase domain"/>
    <property type="match status" value="1"/>
</dbReference>
<keyword evidence="7 9" id="KW-0234">DNA repair</keyword>
<evidence type="ECO:0000256" key="5">
    <source>
        <dbReference type="ARBA" id="ARBA00022679"/>
    </source>
</evidence>
<dbReference type="Gene3D" id="1.10.10.10">
    <property type="entry name" value="Winged helix-like DNA-binding domain superfamily/Winged helix DNA-binding domain"/>
    <property type="match status" value="1"/>
</dbReference>
<evidence type="ECO:0000256" key="3">
    <source>
        <dbReference type="ARBA" id="ARBA00022490"/>
    </source>
</evidence>
<dbReference type="SUPFAM" id="SSF46767">
    <property type="entry name" value="Methylated DNA-protein cysteine methyltransferase, C-terminal domain"/>
    <property type="match status" value="1"/>
</dbReference>
<dbReference type="InterPro" id="IPR036631">
    <property type="entry name" value="MGMT_N_sf"/>
</dbReference>
<organism evidence="12 13">
    <name type="scientific">Jeotgalicoccus saudimassiliensis</name>
    <dbReference type="NCBI Taxonomy" id="1461582"/>
    <lineage>
        <taxon>Bacteria</taxon>
        <taxon>Bacillati</taxon>
        <taxon>Bacillota</taxon>
        <taxon>Bacilli</taxon>
        <taxon>Bacillales</taxon>
        <taxon>Staphylococcaceae</taxon>
        <taxon>Jeotgalicoccus</taxon>
    </lineage>
</organism>
<keyword evidence="5 9" id="KW-0808">Transferase</keyword>
<comment type="catalytic activity">
    <reaction evidence="8 9">
        <text>a 6-O-methyl-2'-deoxyguanosine in DNA + L-cysteinyl-[protein] = S-methyl-L-cysteinyl-[protein] + a 2'-deoxyguanosine in DNA</text>
        <dbReference type="Rhea" id="RHEA:24000"/>
        <dbReference type="Rhea" id="RHEA-COMP:10131"/>
        <dbReference type="Rhea" id="RHEA-COMP:10132"/>
        <dbReference type="Rhea" id="RHEA-COMP:11367"/>
        <dbReference type="Rhea" id="RHEA-COMP:11368"/>
        <dbReference type="ChEBI" id="CHEBI:29950"/>
        <dbReference type="ChEBI" id="CHEBI:82612"/>
        <dbReference type="ChEBI" id="CHEBI:85445"/>
        <dbReference type="ChEBI" id="CHEBI:85448"/>
        <dbReference type="EC" id="2.1.1.63"/>
    </reaction>
</comment>
<proteinExistence type="inferred from homology"/>
<dbReference type="Gene3D" id="3.30.160.70">
    <property type="entry name" value="Methylated DNA-protein cysteine methyltransferase domain"/>
    <property type="match status" value="1"/>
</dbReference>
<dbReference type="EMBL" id="CCSE01000001">
    <property type="protein sequence ID" value="CEA00912.1"/>
    <property type="molecule type" value="Genomic_DNA"/>
</dbReference>
<comment type="subcellular location">
    <subcellularLocation>
        <location evidence="9">Cytoplasm</location>
    </subcellularLocation>
</comment>
<sequence length="156" mass="17398">MKMTGTVYYKKFDIGWLRLESLDGAIIKVDYVDEAGESDAPDKVIEQCVRELEEYFNGGRKSFDVKINPDVSGTPFQQSVWKQLRMIPYGETISYKTLAERISGSNYSRAVANANGKNPISIIIPCHRVIASNNQLGGYTGGLDRKKLLLSVEGRS</sequence>
<dbReference type="GO" id="GO:0032259">
    <property type="term" value="P:methylation"/>
    <property type="evidence" value="ECO:0007669"/>
    <property type="project" value="UniProtKB-KW"/>
</dbReference>
<dbReference type="GO" id="GO:0003908">
    <property type="term" value="F:methylated-DNA-[protein]-cysteine S-methyltransferase activity"/>
    <property type="evidence" value="ECO:0007669"/>
    <property type="project" value="UniProtKB-UniRule"/>
</dbReference>
<dbReference type="Proteomes" id="UP000044136">
    <property type="component" value="Unassembled WGS sequence"/>
</dbReference>
<dbReference type="GO" id="GO:0005737">
    <property type="term" value="C:cytoplasm"/>
    <property type="evidence" value="ECO:0007669"/>
    <property type="project" value="UniProtKB-SubCell"/>
</dbReference>
<dbReference type="PANTHER" id="PTHR10815">
    <property type="entry name" value="METHYLATED-DNA--PROTEIN-CYSTEINE METHYLTRANSFERASE"/>
    <property type="match status" value="1"/>
</dbReference>
<dbReference type="InterPro" id="IPR001497">
    <property type="entry name" value="MethylDNA_cys_MeTrfase_AS"/>
</dbReference>
<dbReference type="InterPro" id="IPR008332">
    <property type="entry name" value="MethylG_MeTrfase_N"/>
</dbReference>
<evidence type="ECO:0000256" key="6">
    <source>
        <dbReference type="ARBA" id="ARBA00022763"/>
    </source>
</evidence>
<dbReference type="CDD" id="cd06445">
    <property type="entry name" value="ATase"/>
    <property type="match status" value="1"/>
</dbReference>
<keyword evidence="3 9" id="KW-0963">Cytoplasm</keyword>
<dbReference type="PROSITE" id="PS00374">
    <property type="entry name" value="MGMT"/>
    <property type="match status" value="1"/>
</dbReference>
<keyword evidence="13" id="KW-1185">Reference proteome</keyword>
<comment type="similarity">
    <text evidence="2 9">Belongs to the MGMT family.</text>
</comment>
<dbReference type="EC" id="2.1.1.63" evidence="9"/>
<evidence type="ECO:0000313" key="12">
    <source>
        <dbReference type="EMBL" id="CEA00912.1"/>
    </source>
</evidence>
<name>A0A078M6A2_9STAP</name>
<protein>
    <recommendedName>
        <fullName evidence="9">Methylated-DNA--protein-cysteine methyltransferase</fullName>
        <ecNumber evidence="9">2.1.1.63</ecNumber>
    </recommendedName>
    <alternativeName>
        <fullName evidence="9">6-O-methylguanine-DNA methyltransferase</fullName>
        <shortName evidence="9">MGMT</shortName>
    </alternativeName>
    <alternativeName>
        <fullName evidence="9">O-6-methylguanine-DNA-alkyltransferase</fullName>
    </alternativeName>
</protein>
<dbReference type="InterPro" id="IPR036217">
    <property type="entry name" value="MethylDNA_cys_MeTrfase_DNAb"/>
</dbReference>
<comment type="miscellaneous">
    <text evidence="9">This enzyme catalyzes only one turnover and therefore is not strictly catalytic. According to one definition, an enzyme is a biocatalyst that acts repeatedly and over many reaction cycles.</text>
</comment>
<evidence type="ECO:0000256" key="1">
    <source>
        <dbReference type="ARBA" id="ARBA00001286"/>
    </source>
</evidence>
<dbReference type="InterPro" id="IPR036388">
    <property type="entry name" value="WH-like_DNA-bd_sf"/>
</dbReference>
<evidence type="ECO:0000256" key="4">
    <source>
        <dbReference type="ARBA" id="ARBA00022603"/>
    </source>
</evidence>
<dbReference type="InterPro" id="IPR023546">
    <property type="entry name" value="MGMT"/>
</dbReference>
<dbReference type="NCBIfam" id="TIGR00589">
    <property type="entry name" value="ogt"/>
    <property type="match status" value="1"/>
</dbReference>
<dbReference type="STRING" id="1461582.BN1048_01148"/>
<dbReference type="InterPro" id="IPR014048">
    <property type="entry name" value="MethylDNA_cys_MeTrfase_DNA-bd"/>
</dbReference>
<dbReference type="PANTHER" id="PTHR10815:SF5">
    <property type="entry name" value="METHYLATED-DNA--PROTEIN-CYSTEINE METHYLTRANSFERASE"/>
    <property type="match status" value="1"/>
</dbReference>
<dbReference type="HAMAP" id="MF_00772">
    <property type="entry name" value="OGT"/>
    <property type="match status" value="1"/>
</dbReference>
<comment type="function">
    <text evidence="9">Involved in the cellular defense against the biological effects of O6-methylguanine (O6-MeG) and O4-methylthymine (O4-MeT) in DNA. Repairs the methylated nucleobase in DNA by stoichiometrically transferring the methyl group to a cysteine residue in the enzyme. This is a suicide reaction: the enzyme is irreversibly inactivated.</text>
</comment>
<gene>
    <name evidence="12" type="primary">ogt</name>
    <name evidence="12" type="ORF">BN1048_01148</name>
</gene>
<reference evidence="12 13" key="1">
    <citation type="submission" date="2014-07" db="EMBL/GenBank/DDBJ databases">
        <authorList>
            <person name="Urmite Genomes Urmite Genomes"/>
        </authorList>
    </citation>
    <scope>NUCLEOTIDE SEQUENCE [LARGE SCALE GENOMIC DNA]</scope>
    <source>
        <strain evidence="12 13">13MG44_air</strain>
    </source>
</reference>
<evidence type="ECO:0000256" key="7">
    <source>
        <dbReference type="ARBA" id="ARBA00023204"/>
    </source>
</evidence>
<evidence type="ECO:0000256" key="9">
    <source>
        <dbReference type="HAMAP-Rule" id="MF_00772"/>
    </source>
</evidence>
<feature type="domain" description="Methylated-DNA-[protein]-cysteine S-methyltransferase DNA binding" evidence="10">
    <location>
        <begin position="75"/>
        <end position="154"/>
    </location>
</feature>
<dbReference type="Pfam" id="PF01035">
    <property type="entry name" value="DNA_binding_1"/>
    <property type="match status" value="1"/>
</dbReference>
<dbReference type="FunFam" id="1.10.10.10:FF:000214">
    <property type="entry name" value="Methylated-DNA--protein-cysteine methyltransferase"/>
    <property type="match status" value="1"/>
</dbReference>
<evidence type="ECO:0000259" key="11">
    <source>
        <dbReference type="Pfam" id="PF02870"/>
    </source>
</evidence>
<dbReference type="HOGENOM" id="CLU_000445_52_2_9"/>
<evidence type="ECO:0000256" key="2">
    <source>
        <dbReference type="ARBA" id="ARBA00008711"/>
    </source>
</evidence>
<accession>A0A078M6A2</accession>
<dbReference type="eggNOG" id="COG0350">
    <property type="taxonomic scope" value="Bacteria"/>
</dbReference>
<evidence type="ECO:0000259" key="10">
    <source>
        <dbReference type="Pfam" id="PF01035"/>
    </source>
</evidence>